<dbReference type="InterPro" id="IPR056002">
    <property type="entry name" value="DUF7580"/>
</dbReference>
<feature type="chain" id="PRO_5034904897" description="DUF7580 domain-containing protein" evidence="2">
    <location>
        <begin position="21"/>
        <end position="621"/>
    </location>
</feature>
<feature type="domain" description="DUF7580" evidence="3">
    <location>
        <begin position="243"/>
        <end position="600"/>
    </location>
</feature>
<name>A0A8H3G7P5_9LECA</name>
<dbReference type="Proteomes" id="UP000664534">
    <property type="component" value="Unassembled WGS sequence"/>
</dbReference>
<keyword evidence="5" id="KW-1185">Reference proteome</keyword>
<sequence length="621" mass="70007">MSGIEIAGLLLGAFPLLVSALENYRQSAEVLEDWWQIKKEYKRCKNEIKAQELAFENNLERFLLPLVVDDDEIATLIAEPGGERWKDPTLEDKLKDRLPKSYGLFLDTIYDIKSTVDGLKEELGVNREAFQKGLDPNVDPKQNGKSSSALRKLLRRPKKESSTGNVERKWGTWLSRPNIEYQAQRVKFGFGRANRAKLFEEFARYNARLRELLDTNDRSATLKQSRLQLKNSAVKKVFWKLWRHAASLHEILSQAWCCQCKHLHLACLALHHESNIEHIEFSICFLYSPSLTAEGCPWSSKDVNAQHVNRDGGVSLVATQDSVAQPSAPTVSSKSSIRKPNLPPLPSRHKVSWANPPSAADSTPQATEPTVITDLCSTISTCDPANNVFGLLEGDEDSYVLQNGAKTKPFGGAYKMVSLESLMNGSSGLKMDRRQRYQIAFTLASSHLQLYPSPWLHSHWSKKNIIFNVNTLNLYLHDLDPYMLRAVSTQTATSPTSYASSDRALATLGILLIELCFGTPLEDHEMRRQYDSSREQQAASPDLEAALDLAVALEWAQFVRGEAGETYADAVNWCLRGRSVSARDGKWRQELFANVVRPLQFCYEQLDVRHTDDWLKPGLLV</sequence>
<organism evidence="4 5">
    <name type="scientific">Imshaugia aleurites</name>
    <dbReference type="NCBI Taxonomy" id="172621"/>
    <lineage>
        <taxon>Eukaryota</taxon>
        <taxon>Fungi</taxon>
        <taxon>Dikarya</taxon>
        <taxon>Ascomycota</taxon>
        <taxon>Pezizomycotina</taxon>
        <taxon>Lecanoromycetes</taxon>
        <taxon>OSLEUM clade</taxon>
        <taxon>Lecanoromycetidae</taxon>
        <taxon>Lecanorales</taxon>
        <taxon>Lecanorineae</taxon>
        <taxon>Parmeliaceae</taxon>
        <taxon>Imshaugia</taxon>
    </lineage>
</organism>
<reference evidence="4" key="1">
    <citation type="submission" date="2021-03" db="EMBL/GenBank/DDBJ databases">
        <authorList>
            <person name="Tagirdzhanova G."/>
        </authorList>
    </citation>
    <scope>NUCLEOTIDE SEQUENCE</scope>
</reference>
<dbReference type="AlphaFoldDB" id="A0A8H3G7P5"/>
<feature type="signal peptide" evidence="2">
    <location>
        <begin position="1"/>
        <end position="20"/>
    </location>
</feature>
<feature type="region of interest" description="Disordered" evidence="1">
    <location>
        <begin position="132"/>
        <end position="167"/>
    </location>
</feature>
<evidence type="ECO:0000313" key="4">
    <source>
        <dbReference type="EMBL" id="CAF9936077.1"/>
    </source>
</evidence>
<evidence type="ECO:0000313" key="5">
    <source>
        <dbReference type="Proteomes" id="UP000664534"/>
    </source>
</evidence>
<comment type="caution">
    <text evidence="4">The sequence shown here is derived from an EMBL/GenBank/DDBJ whole genome shotgun (WGS) entry which is preliminary data.</text>
</comment>
<dbReference type="OrthoDB" id="3565018at2759"/>
<dbReference type="Pfam" id="PF24476">
    <property type="entry name" value="DUF7580"/>
    <property type="match status" value="1"/>
</dbReference>
<proteinExistence type="predicted"/>
<dbReference type="EMBL" id="CAJPDT010000088">
    <property type="protein sequence ID" value="CAF9936077.1"/>
    <property type="molecule type" value="Genomic_DNA"/>
</dbReference>
<protein>
    <recommendedName>
        <fullName evidence="3">DUF7580 domain-containing protein</fullName>
    </recommendedName>
</protein>
<dbReference type="PANTHER" id="PTHR35186:SF4">
    <property type="entry name" value="PRION-INHIBITION AND PROPAGATION HELO DOMAIN-CONTAINING PROTEIN"/>
    <property type="match status" value="1"/>
</dbReference>
<gene>
    <name evidence="4" type="ORF">IMSHALPRED_010453</name>
</gene>
<accession>A0A8H3G7P5</accession>
<feature type="region of interest" description="Disordered" evidence="1">
    <location>
        <begin position="325"/>
        <end position="367"/>
    </location>
</feature>
<dbReference type="PANTHER" id="PTHR35186">
    <property type="entry name" value="ANK_REP_REGION DOMAIN-CONTAINING PROTEIN"/>
    <property type="match status" value="1"/>
</dbReference>
<evidence type="ECO:0000256" key="2">
    <source>
        <dbReference type="SAM" id="SignalP"/>
    </source>
</evidence>
<evidence type="ECO:0000256" key="1">
    <source>
        <dbReference type="SAM" id="MobiDB-lite"/>
    </source>
</evidence>
<evidence type="ECO:0000259" key="3">
    <source>
        <dbReference type="Pfam" id="PF24476"/>
    </source>
</evidence>
<keyword evidence="2" id="KW-0732">Signal</keyword>
<feature type="compositionally biased region" description="Polar residues" evidence="1">
    <location>
        <begin position="325"/>
        <end position="335"/>
    </location>
</feature>